<dbReference type="EMBL" id="KN847040">
    <property type="protein sequence ID" value="KIW34634.1"/>
    <property type="molecule type" value="Genomic_DNA"/>
</dbReference>
<dbReference type="RefSeq" id="XP_016254850.1">
    <property type="nucleotide sequence ID" value="XM_016387922.1"/>
</dbReference>
<feature type="signal peptide" evidence="2">
    <location>
        <begin position="1"/>
        <end position="23"/>
    </location>
</feature>
<evidence type="ECO:0000256" key="2">
    <source>
        <dbReference type="SAM" id="SignalP"/>
    </source>
</evidence>
<feature type="region of interest" description="Disordered" evidence="1">
    <location>
        <begin position="367"/>
        <end position="397"/>
    </location>
</feature>
<feature type="domain" description="DUF7492" evidence="3">
    <location>
        <begin position="22"/>
        <end position="284"/>
    </location>
</feature>
<dbReference type="Proteomes" id="UP000054466">
    <property type="component" value="Unassembled WGS sequence"/>
</dbReference>
<dbReference type="VEuPathDB" id="FungiDB:PV07_01403"/>
<feature type="compositionally biased region" description="Gly residues" evidence="1">
    <location>
        <begin position="374"/>
        <end position="383"/>
    </location>
</feature>
<feature type="chain" id="PRO_5007395319" description="DUF7492 domain-containing protein" evidence="2">
    <location>
        <begin position="24"/>
        <end position="476"/>
    </location>
</feature>
<dbReference type="Pfam" id="PF24320">
    <property type="entry name" value="DUF7492"/>
    <property type="match status" value="1"/>
</dbReference>
<dbReference type="InterPro" id="IPR055915">
    <property type="entry name" value="DUF7492"/>
</dbReference>
<dbReference type="RefSeq" id="XP_016254851.1">
    <property type="nucleotide sequence ID" value="XM_016387923.1"/>
</dbReference>
<keyword evidence="5" id="KW-1185">Reference proteome</keyword>
<accession>A0A0D2CTZ3</accession>
<evidence type="ECO:0000256" key="1">
    <source>
        <dbReference type="SAM" id="MobiDB-lite"/>
    </source>
</evidence>
<dbReference type="RefSeq" id="XP_016254852.1">
    <property type="nucleotide sequence ID" value="XM_016387924.1"/>
</dbReference>
<evidence type="ECO:0000259" key="3">
    <source>
        <dbReference type="Pfam" id="PF24320"/>
    </source>
</evidence>
<evidence type="ECO:0000313" key="4">
    <source>
        <dbReference type="EMBL" id="KIW34633.1"/>
    </source>
</evidence>
<gene>
    <name evidence="4" type="ORF">PV07_01403</name>
</gene>
<organism evidence="4 5">
    <name type="scientific">Cladophialophora immunda</name>
    <dbReference type="NCBI Taxonomy" id="569365"/>
    <lineage>
        <taxon>Eukaryota</taxon>
        <taxon>Fungi</taxon>
        <taxon>Dikarya</taxon>
        <taxon>Ascomycota</taxon>
        <taxon>Pezizomycotina</taxon>
        <taxon>Eurotiomycetes</taxon>
        <taxon>Chaetothyriomycetidae</taxon>
        <taxon>Chaetothyriales</taxon>
        <taxon>Herpotrichiellaceae</taxon>
        <taxon>Cladophialophora</taxon>
    </lineage>
</organism>
<name>A0A0D2CTZ3_9EURO</name>
<keyword evidence="2" id="KW-0732">Signal</keyword>
<dbReference type="GeneID" id="27340597"/>
<dbReference type="OrthoDB" id="64281at2759"/>
<evidence type="ECO:0000313" key="5">
    <source>
        <dbReference type="Proteomes" id="UP000054466"/>
    </source>
</evidence>
<proteinExistence type="predicted"/>
<dbReference type="HOGENOM" id="CLU_019095_1_1_1"/>
<dbReference type="EMBL" id="KN847040">
    <property type="protein sequence ID" value="KIW34636.1"/>
    <property type="molecule type" value="Genomic_DNA"/>
</dbReference>
<dbReference type="RefSeq" id="XP_016254849.1">
    <property type="nucleotide sequence ID" value="XM_016387921.1"/>
</dbReference>
<protein>
    <recommendedName>
        <fullName evidence="3">DUF7492 domain-containing protein</fullName>
    </recommendedName>
</protein>
<dbReference type="EMBL" id="KN847040">
    <property type="protein sequence ID" value="KIW34633.1"/>
    <property type="molecule type" value="Genomic_DNA"/>
</dbReference>
<dbReference type="AlphaFoldDB" id="A0A0D2CTZ3"/>
<dbReference type="EMBL" id="KN847040">
    <property type="protein sequence ID" value="KIW34635.1"/>
    <property type="molecule type" value="Genomic_DNA"/>
</dbReference>
<reference evidence="4 5" key="1">
    <citation type="submission" date="2015-01" db="EMBL/GenBank/DDBJ databases">
        <title>The Genome Sequence of Cladophialophora immunda CBS83496.</title>
        <authorList>
            <consortium name="The Broad Institute Genomics Platform"/>
            <person name="Cuomo C."/>
            <person name="de Hoog S."/>
            <person name="Gorbushina A."/>
            <person name="Stielow B."/>
            <person name="Teixiera M."/>
            <person name="Abouelleil A."/>
            <person name="Chapman S.B."/>
            <person name="Priest M."/>
            <person name="Young S.K."/>
            <person name="Wortman J."/>
            <person name="Nusbaum C."/>
            <person name="Birren B."/>
        </authorList>
    </citation>
    <scope>NUCLEOTIDE SEQUENCE [LARGE SCALE GENOMIC DNA]</scope>
    <source>
        <strain evidence="4 5">CBS 83496</strain>
    </source>
</reference>
<sequence length="476" mass="50107">MPIKSIFSSALIGLLATVPLTSAHTWIEQLMVIAPNGTLVGQPGFARGNVLRGTPGFSDPTMVNLIPPDGRPINQIQPSDLMCKSSQTSQTQTDGSPRLQAAAGAGVALRFQENGHVTLPDNQPGKPPNRGTVYVYGTTQPSPDDSFLAIHRVWTADGSGGDGRGRLLSTRNFDDGQCYQVNGGQISQQRQQQYSHPADDLMGQDLWCQQDIQIPDDAQSGQPFTLYWVWDWPTLPGTPGFPDGKQEIYTTCMDIDIVDNSGVDTVSKAQVDYSQGQPLDNAAVSAQMTDLANPTAVTGSTIAFSASATGPISGGASEASVSAATASETGVPAFLSVHVGSTAGPGIETQTFSVIPIGVFTTTTDAAQAQQTGGSDGRGGRGGDNNNNQPQVTATPNAAGNVVVATFTEYESVTETVFQTVYQTRYTKRSADPAPTPAPAPTVSTDHSAFRLRARNPFVWLGWSAQKAEVTQSPSS</sequence>